<accession>A0A846S663</accession>
<feature type="transmembrane region" description="Helical" evidence="1">
    <location>
        <begin position="145"/>
        <end position="168"/>
    </location>
</feature>
<feature type="transmembrane region" description="Helical" evidence="1">
    <location>
        <begin position="75"/>
        <end position="94"/>
    </location>
</feature>
<keyword evidence="3" id="KW-1185">Reference proteome</keyword>
<dbReference type="EMBL" id="JAATJN010000001">
    <property type="protein sequence ID" value="NJC58543.1"/>
    <property type="molecule type" value="Genomic_DNA"/>
</dbReference>
<comment type="caution">
    <text evidence="2">The sequence shown here is derived from an EMBL/GenBank/DDBJ whole genome shotgun (WGS) entry which is preliminary data.</text>
</comment>
<feature type="transmembrane region" description="Helical" evidence="1">
    <location>
        <begin position="29"/>
        <end position="47"/>
    </location>
</feature>
<sequence>MSADETNTQEFYDRETRGREGGLVRAARILPLATVAAWIVTIFVPVLDSGNVDGPRMRITSLGYSPVDPTDLDPGMVSVWVLILASAVLPWLVGAPRWWSVATLLIGVTVLMGLAAAVIDPPIMMWDGQTDDGMPTGGMEVARPAMGFVLSAVGGLALVAAGICGWTGRRRPNE</sequence>
<reference evidence="2 3" key="1">
    <citation type="submission" date="2020-03" db="EMBL/GenBank/DDBJ databases">
        <title>Sequencing the genomes of 1000 actinobacteria strains.</title>
        <authorList>
            <person name="Klenk H.-P."/>
        </authorList>
    </citation>
    <scope>NUCLEOTIDE SEQUENCE [LARGE SCALE GENOMIC DNA]</scope>
    <source>
        <strain evidence="2 3">DSM 18964</strain>
    </source>
</reference>
<keyword evidence="1" id="KW-0472">Membrane</keyword>
<feature type="transmembrane region" description="Helical" evidence="1">
    <location>
        <begin position="101"/>
        <end position="125"/>
    </location>
</feature>
<proteinExistence type="predicted"/>
<organism evidence="2 3">
    <name type="scientific">Brevibacterium marinum</name>
    <dbReference type="NCBI Taxonomy" id="418643"/>
    <lineage>
        <taxon>Bacteria</taxon>
        <taxon>Bacillati</taxon>
        <taxon>Actinomycetota</taxon>
        <taxon>Actinomycetes</taxon>
        <taxon>Micrococcales</taxon>
        <taxon>Brevibacteriaceae</taxon>
        <taxon>Brevibacterium</taxon>
    </lineage>
</organism>
<keyword evidence="1" id="KW-1133">Transmembrane helix</keyword>
<evidence type="ECO:0000313" key="2">
    <source>
        <dbReference type="EMBL" id="NJC58543.1"/>
    </source>
</evidence>
<evidence type="ECO:0008006" key="4">
    <source>
        <dbReference type="Google" id="ProtNLM"/>
    </source>
</evidence>
<keyword evidence="1" id="KW-0812">Transmembrane</keyword>
<dbReference type="RefSeq" id="WP_167952375.1">
    <property type="nucleotide sequence ID" value="NZ_BAAAPQ010000038.1"/>
</dbReference>
<name>A0A846S663_9MICO</name>
<dbReference type="AlphaFoldDB" id="A0A846S663"/>
<dbReference type="Proteomes" id="UP000576792">
    <property type="component" value="Unassembled WGS sequence"/>
</dbReference>
<evidence type="ECO:0000313" key="3">
    <source>
        <dbReference type="Proteomes" id="UP000576792"/>
    </source>
</evidence>
<gene>
    <name evidence="2" type="ORF">BKA07_003578</name>
</gene>
<protein>
    <recommendedName>
        <fullName evidence="4">Tryptophan-associated transmembrane protein (Trp_oprn_chp)</fullName>
    </recommendedName>
</protein>
<evidence type="ECO:0000256" key="1">
    <source>
        <dbReference type="SAM" id="Phobius"/>
    </source>
</evidence>